<reference evidence="2 3" key="1">
    <citation type="submission" date="2017-09" db="EMBL/GenBank/DDBJ databases">
        <title>Genomics of the genus Arcobacter.</title>
        <authorList>
            <person name="Perez-Cataluna A."/>
            <person name="Figueras M.J."/>
            <person name="Salas-Masso N."/>
        </authorList>
    </citation>
    <scope>NUCLEOTIDE SEQUENCE [LARGE SCALE GENOMIC DNA]</scope>
    <source>
        <strain evidence="2 3">F156-34</strain>
    </source>
</reference>
<dbReference type="RefSeq" id="WP_129060889.1">
    <property type="nucleotide sequence ID" value="NZ_NXIE01000002.1"/>
</dbReference>
<dbReference type="Proteomes" id="UP000289718">
    <property type="component" value="Unassembled WGS sequence"/>
</dbReference>
<accession>A0A4Q1AVJ3</accession>
<dbReference type="GO" id="GO:0005524">
    <property type="term" value="F:ATP binding"/>
    <property type="evidence" value="ECO:0007669"/>
    <property type="project" value="InterPro"/>
</dbReference>
<proteinExistence type="predicted"/>
<dbReference type="InterPro" id="IPR011579">
    <property type="entry name" value="ATPase_dom"/>
</dbReference>
<name>A0A4Q1AVJ3_9BACT</name>
<protein>
    <submittedName>
        <fullName evidence="2">AAA family ATPase</fullName>
    </submittedName>
</protein>
<dbReference type="OrthoDB" id="9805535at2"/>
<evidence type="ECO:0000259" key="1">
    <source>
        <dbReference type="Pfam" id="PF01637"/>
    </source>
</evidence>
<keyword evidence="3" id="KW-1185">Reference proteome</keyword>
<gene>
    <name evidence="2" type="ORF">CP965_04510</name>
</gene>
<dbReference type="InterPro" id="IPR027417">
    <property type="entry name" value="P-loop_NTPase"/>
</dbReference>
<dbReference type="PANTHER" id="PTHR34301">
    <property type="entry name" value="DNA-BINDING PROTEIN-RELATED"/>
    <property type="match status" value="1"/>
</dbReference>
<dbReference type="EMBL" id="NXIE01000002">
    <property type="protein sequence ID" value="RXK13071.1"/>
    <property type="molecule type" value="Genomic_DNA"/>
</dbReference>
<dbReference type="SUPFAM" id="SSF52540">
    <property type="entry name" value="P-loop containing nucleoside triphosphate hydrolases"/>
    <property type="match status" value="1"/>
</dbReference>
<dbReference type="Gene3D" id="3.40.50.300">
    <property type="entry name" value="P-loop containing nucleotide triphosphate hydrolases"/>
    <property type="match status" value="1"/>
</dbReference>
<dbReference type="AlphaFoldDB" id="A0A4Q1AVJ3"/>
<sequence>MFSPFPYDKISDNKCFFGRDKELKELEKTVKYSNNILIHSKRRMGKSSLISNFIEKHFKDYLCIYVDIFDMTSKEDFAYSLLKALSNSQESDLKAAIKTLTSLFKRVRVEPTIDPTTLKYSIKPVIATLSFEQMMEDFFNSLNELAKTKQIVLAIDEFQQVATIKDIKLDAYLRTFIQNRKNISYIFLGSKRHLLTSLFEYKAPLYELANHFELQALKVADIYDYSKKYLKVSKENINYIYEKANGETKLIQNLLHLLYVYKVQNITEENIDELLNEIISSKEASFRIIYDSLNNNQKIALKIVGKYKSGFFVSEVLSEYNIKKQTLQSSINSLFAKEFIDKDADKYFIPDRSLELWIERI</sequence>
<feature type="domain" description="ATPase" evidence="1">
    <location>
        <begin position="16"/>
        <end position="253"/>
    </location>
</feature>
<evidence type="ECO:0000313" key="2">
    <source>
        <dbReference type="EMBL" id="RXK13071.1"/>
    </source>
</evidence>
<evidence type="ECO:0000313" key="3">
    <source>
        <dbReference type="Proteomes" id="UP000289718"/>
    </source>
</evidence>
<dbReference type="PANTHER" id="PTHR34301:SF8">
    <property type="entry name" value="ATPASE DOMAIN-CONTAINING PROTEIN"/>
    <property type="match status" value="1"/>
</dbReference>
<dbReference type="Pfam" id="PF01637">
    <property type="entry name" value="ATPase_2"/>
    <property type="match status" value="1"/>
</dbReference>
<organism evidence="2 3">
    <name type="scientific">Halarcobacter mediterraneus</name>
    <dbReference type="NCBI Taxonomy" id="2023153"/>
    <lineage>
        <taxon>Bacteria</taxon>
        <taxon>Pseudomonadati</taxon>
        <taxon>Campylobacterota</taxon>
        <taxon>Epsilonproteobacteria</taxon>
        <taxon>Campylobacterales</taxon>
        <taxon>Arcobacteraceae</taxon>
        <taxon>Halarcobacter</taxon>
    </lineage>
</organism>
<comment type="caution">
    <text evidence="2">The sequence shown here is derived from an EMBL/GenBank/DDBJ whole genome shotgun (WGS) entry which is preliminary data.</text>
</comment>